<dbReference type="FunFam" id="3.30.70.870:FF:000002">
    <property type="entry name" value="Translation elongation factor 2"/>
    <property type="match status" value="1"/>
</dbReference>
<dbReference type="Pfam" id="PF00009">
    <property type="entry name" value="GTP_EFTU"/>
    <property type="match status" value="2"/>
</dbReference>
<evidence type="ECO:0000313" key="12">
    <source>
        <dbReference type="Proteomes" id="UP001153069"/>
    </source>
</evidence>
<dbReference type="PANTHER" id="PTHR42908">
    <property type="entry name" value="TRANSLATION ELONGATION FACTOR-RELATED"/>
    <property type="match status" value="1"/>
</dbReference>
<dbReference type="Gene3D" id="3.30.230.10">
    <property type="match status" value="1"/>
</dbReference>
<keyword evidence="6" id="KW-0648">Protein biosynthesis</keyword>
<dbReference type="Gene3D" id="2.40.30.10">
    <property type="entry name" value="Translation factors"/>
    <property type="match status" value="1"/>
</dbReference>
<comment type="caution">
    <text evidence="11">The sequence shown here is derived from an EMBL/GenBank/DDBJ whole genome shotgun (WGS) entry which is preliminary data.</text>
</comment>
<keyword evidence="12" id="KW-1185">Reference proteome</keyword>
<dbReference type="Gene3D" id="3.30.70.870">
    <property type="entry name" value="Elongation Factor G (Translational Gtpase), domain 3"/>
    <property type="match status" value="1"/>
</dbReference>
<dbReference type="GO" id="GO:0005829">
    <property type="term" value="C:cytosol"/>
    <property type="evidence" value="ECO:0007669"/>
    <property type="project" value="TreeGrafter"/>
</dbReference>
<dbReference type="PROSITE" id="PS51722">
    <property type="entry name" value="G_TR_2"/>
    <property type="match status" value="1"/>
</dbReference>
<organism evidence="11 12">
    <name type="scientific">Seminavis robusta</name>
    <dbReference type="NCBI Taxonomy" id="568900"/>
    <lineage>
        <taxon>Eukaryota</taxon>
        <taxon>Sar</taxon>
        <taxon>Stramenopiles</taxon>
        <taxon>Ochrophyta</taxon>
        <taxon>Bacillariophyta</taxon>
        <taxon>Bacillariophyceae</taxon>
        <taxon>Bacillariophycidae</taxon>
        <taxon>Naviculales</taxon>
        <taxon>Naviculaceae</taxon>
        <taxon>Seminavis</taxon>
    </lineage>
</organism>
<dbReference type="InterPro" id="IPR000795">
    <property type="entry name" value="T_Tr_GTP-bd_dom"/>
</dbReference>
<dbReference type="Pfam" id="PF00679">
    <property type="entry name" value="EFG_C"/>
    <property type="match status" value="1"/>
</dbReference>
<dbReference type="Pfam" id="PF03764">
    <property type="entry name" value="EFG_IV"/>
    <property type="match status" value="1"/>
</dbReference>
<keyword evidence="4" id="KW-0963">Cytoplasm</keyword>
<dbReference type="Proteomes" id="UP001153069">
    <property type="component" value="Unassembled WGS sequence"/>
</dbReference>
<feature type="region of interest" description="Disordered" evidence="9">
    <location>
        <begin position="262"/>
        <end position="297"/>
    </location>
</feature>
<dbReference type="InterPro" id="IPR041095">
    <property type="entry name" value="EFG_II"/>
</dbReference>
<dbReference type="GO" id="GO:0009507">
    <property type="term" value="C:chloroplast"/>
    <property type="evidence" value="ECO:0007669"/>
    <property type="project" value="UniProtKB-SubCell"/>
</dbReference>
<evidence type="ECO:0000256" key="3">
    <source>
        <dbReference type="ARBA" id="ARBA00017891"/>
    </source>
</evidence>
<dbReference type="InterPro" id="IPR031157">
    <property type="entry name" value="G_TR_CS"/>
</dbReference>
<dbReference type="GO" id="GO:0003924">
    <property type="term" value="F:GTPase activity"/>
    <property type="evidence" value="ECO:0007669"/>
    <property type="project" value="InterPro"/>
</dbReference>
<keyword evidence="5" id="KW-0547">Nucleotide-binding</keyword>
<dbReference type="SUPFAM" id="SSF52540">
    <property type="entry name" value="P-loop containing nucleoside triphosphate hydrolases"/>
    <property type="match status" value="1"/>
</dbReference>
<dbReference type="InterPro" id="IPR035647">
    <property type="entry name" value="EFG_III/V"/>
</dbReference>
<evidence type="ECO:0000256" key="5">
    <source>
        <dbReference type="ARBA" id="ARBA00022741"/>
    </source>
</evidence>
<dbReference type="PANTHER" id="PTHR42908:SF3">
    <property type="entry name" value="ELONGATION FACTOR-LIKE GTPASE 1"/>
    <property type="match status" value="1"/>
</dbReference>
<evidence type="ECO:0000256" key="7">
    <source>
        <dbReference type="ARBA" id="ARBA00023134"/>
    </source>
</evidence>
<evidence type="ECO:0000256" key="2">
    <source>
        <dbReference type="ARBA" id="ARBA00004496"/>
    </source>
</evidence>
<dbReference type="Gene3D" id="3.40.50.300">
    <property type="entry name" value="P-loop containing nucleotide triphosphate hydrolases"/>
    <property type="match status" value="2"/>
</dbReference>
<proteinExistence type="predicted"/>
<dbReference type="AlphaFoldDB" id="A0A9N8HKB1"/>
<dbReference type="InterPro" id="IPR014721">
    <property type="entry name" value="Ribsml_uS5_D2-typ_fold_subgr"/>
</dbReference>
<dbReference type="GO" id="GO:0003746">
    <property type="term" value="F:translation elongation factor activity"/>
    <property type="evidence" value="ECO:0007669"/>
    <property type="project" value="TreeGrafter"/>
</dbReference>
<dbReference type="CDD" id="cd01681">
    <property type="entry name" value="aeEF2_snRNP_like_IV"/>
    <property type="match status" value="1"/>
</dbReference>
<dbReference type="InterPro" id="IPR005517">
    <property type="entry name" value="Transl_elong_EFG/EF2_IV"/>
</dbReference>
<dbReference type="PRINTS" id="PR00315">
    <property type="entry name" value="ELONGATNFCT"/>
</dbReference>
<dbReference type="Pfam" id="PF14492">
    <property type="entry name" value="EFG_III"/>
    <property type="match status" value="1"/>
</dbReference>
<evidence type="ECO:0000259" key="10">
    <source>
        <dbReference type="PROSITE" id="PS51722"/>
    </source>
</evidence>
<sequence length="1040" mass="112044">MKRVHLSGAHSIRNVAVVAHVDHGKTTLTDSLLLKAGLLQKDRAGDQRSMDTLADEKERGITIKSAAISLNLTADWNLMKYSKAGEALKRVVSNLEEREEETAKASEASVDDSVYVGKFPGSVTNSDHVQAILKDHGVSVDLANIDFHGRRGYAIVDVPKAKAEALVGLDGNILVDGRALSVEYSGAGAMSRLKLFCKENKKDMPTITVLRQKNGEYSGLAEWSAIGGVMIHSSEHHSSMAKARQAVAKECIAFMEAQQNDFQSDSMDKKTEERDASPAASTAETTQHQDDEPTTFGDKAPISLNLIDCPGHIDFNGEVTAALRLCDGALVVVDAVEGKAVQTDNVLMQALKEGVRPVLMLNKVDRLIVDKQLEADEVFDAMARVVGRVNGFISQHQLPELPDQRVRWEDGSICFGSGYFGWSASVDSFIPKAEDGSLEGRATCTKKRKAMAKRENFIKLILKPVVRLHRLCGVLPTKKKNMPRSERMELVETFLGRALSRPFKMSASMIQEERPKKLLKSVMMTWLPAADAITNMVASNAPSPVEAQDWRANLLYTGDVKDPSGQGIKACDPAAPTIMYVSKMLPATVGGGKNLSAYGRIFSGTVAVGDTLFAITNDGTFRRAKVSKVMMCGLGGKMDSLSSAHAGQLVALEGVDKALNKAGTLSGIKGSSPIEHMDFAVAPVVQHSISPKDKRLLTKMVAGMQQVVNADSTAVFFRDAETDQYILAGAGELHMEILVSTLRQNTGGMEVVLSEPLISYRETVRSESSEAALAKSDNKHNRIWIKASPLSQEVVRAMTNGDLRGVDVKAVGKKLSESYGWRAADASRVWAVGPEPMSKAEASDMDRASCLLVDGTYGLQIPDDAKANIIGAFQQVVRRGVLVGSPLCGVRFDLVEAKFHADAVHRRPNSVVPAAARACKGAFLLADPDLLEPVFRAVVVGAEGTVNKAFSVLGGRGGQIVDSSSTEVGDIIEACLPVRRSFGLVGDLHGETKGHAQCSLSFAGLQSVPNQDSDAIVIETRTKRNLPTKVPTAGQFVDKF</sequence>
<dbReference type="InterPro" id="IPR000640">
    <property type="entry name" value="EFG_V-like"/>
</dbReference>
<evidence type="ECO:0000256" key="8">
    <source>
        <dbReference type="ARBA" id="ARBA00024731"/>
    </source>
</evidence>
<dbReference type="OrthoDB" id="364892at2759"/>
<dbReference type="SUPFAM" id="SSF54211">
    <property type="entry name" value="Ribosomal protein S5 domain 2-like"/>
    <property type="match status" value="1"/>
</dbReference>
<dbReference type="Gene3D" id="3.30.70.240">
    <property type="match status" value="1"/>
</dbReference>
<accession>A0A9N8HKB1</accession>
<protein>
    <recommendedName>
        <fullName evidence="3">Elongation factor 2</fullName>
    </recommendedName>
</protein>
<keyword evidence="7" id="KW-0342">GTP-binding</keyword>
<evidence type="ECO:0000256" key="6">
    <source>
        <dbReference type="ARBA" id="ARBA00022917"/>
    </source>
</evidence>
<name>A0A9N8HKB1_9STRA</name>
<dbReference type="InterPro" id="IPR009000">
    <property type="entry name" value="Transl_B-barrel_sf"/>
</dbReference>
<dbReference type="GO" id="GO:0005525">
    <property type="term" value="F:GTP binding"/>
    <property type="evidence" value="ECO:0007669"/>
    <property type="project" value="UniProtKB-KW"/>
</dbReference>
<dbReference type="PROSITE" id="PS00301">
    <property type="entry name" value="G_TR_1"/>
    <property type="match status" value="1"/>
</dbReference>
<dbReference type="GO" id="GO:1990904">
    <property type="term" value="C:ribonucleoprotein complex"/>
    <property type="evidence" value="ECO:0007669"/>
    <property type="project" value="TreeGrafter"/>
</dbReference>
<dbReference type="SUPFAM" id="SSF50447">
    <property type="entry name" value="Translation proteins"/>
    <property type="match status" value="1"/>
</dbReference>
<gene>
    <name evidence="11" type="ORF">SEMRO_743_G196050.2</name>
</gene>
<evidence type="ECO:0000313" key="11">
    <source>
        <dbReference type="EMBL" id="CAB9515862.1"/>
    </source>
</evidence>
<dbReference type="SMART" id="SM00889">
    <property type="entry name" value="EFG_IV"/>
    <property type="match status" value="1"/>
</dbReference>
<dbReference type="EMBL" id="CAICTM010000742">
    <property type="protein sequence ID" value="CAB9515862.1"/>
    <property type="molecule type" value="Genomic_DNA"/>
</dbReference>
<dbReference type="InterPro" id="IPR027417">
    <property type="entry name" value="P-loop_NTPase"/>
</dbReference>
<dbReference type="SUPFAM" id="SSF54980">
    <property type="entry name" value="EF-G C-terminal domain-like"/>
    <property type="match status" value="2"/>
</dbReference>
<feature type="domain" description="Tr-type G" evidence="10">
    <location>
        <begin position="10"/>
        <end position="503"/>
    </location>
</feature>
<dbReference type="SMART" id="SM00838">
    <property type="entry name" value="EFG_C"/>
    <property type="match status" value="1"/>
</dbReference>
<evidence type="ECO:0000256" key="1">
    <source>
        <dbReference type="ARBA" id="ARBA00004229"/>
    </source>
</evidence>
<feature type="compositionally biased region" description="Basic and acidic residues" evidence="9">
    <location>
        <begin position="266"/>
        <end position="276"/>
    </location>
</feature>
<evidence type="ECO:0000256" key="9">
    <source>
        <dbReference type="SAM" id="MobiDB-lite"/>
    </source>
</evidence>
<evidence type="ECO:0000256" key="4">
    <source>
        <dbReference type="ARBA" id="ARBA00022490"/>
    </source>
</evidence>
<comment type="subcellular location">
    <subcellularLocation>
        <location evidence="2">Cytoplasm</location>
    </subcellularLocation>
    <subcellularLocation>
        <location evidence="1">Plastid</location>
        <location evidence="1">Chloroplast</location>
    </subcellularLocation>
</comment>
<reference evidence="11" key="1">
    <citation type="submission" date="2020-06" db="EMBL/GenBank/DDBJ databases">
        <authorList>
            <consortium name="Plant Systems Biology data submission"/>
        </authorList>
    </citation>
    <scope>NUCLEOTIDE SEQUENCE</scope>
    <source>
        <strain evidence="11">D6</strain>
    </source>
</reference>
<dbReference type="InterPro" id="IPR020568">
    <property type="entry name" value="Ribosomal_Su5_D2-typ_SF"/>
</dbReference>
<dbReference type="CDD" id="cd01514">
    <property type="entry name" value="Elongation_Factor_C"/>
    <property type="match status" value="1"/>
</dbReference>
<comment type="function">
    <text evidence="8">Catalyzes the GTP-dependent ribosomal translocation step during translation elongation. During this step, the ribosome changes from the pre-translocational (PRE) to the post-translocational (POST) state as the newly formed A-site-bound peptidyl-tRNA and P-site-bound deacylated tRNA move to the P and E sites, respectively. Catalyzes the coordinated movement of the two tRNA molecules, the mRNA and conformational changes in the ribosome.</text>
</comment>